<proteinExistence type="predicted"/>
<dbReference type="EMBL" id="JXLN01006589">
    <property type="protein sequence ID" value="KPM03881.1"/>
    <property type="molecule type" value="Genomic_DNA"/>
</dbReference>
<dbReference type="VEuPathDB" id="VectorBase:SSCA005221"/>
<reference evidence="1 2" key="1">
    <citation type="journal article" date="2015" name="Parasit. Vectors">
        <title>Draft genome of the scabies mite.</title>
        <authorList>
            <person name="Rider S.D.Jr."/>
            <person name="Morgan M.S."/>
            <person name="Arlian L.G."/>
        </authorList>
    </citation>
    <scope>NUCLEOTIDE SEQUENCE [LARGE SCALE GENOMIC DNA]</scope>
    <source>
        <strain evidence="1">Arlian Lab</strain>
    </source>
</reference>
<gene>
    <name evidence="1" type="ORF">QR98_0023190</name>
</gene>
<protein>
    <submittedName>
        <fullName evidence="1">Uncharacterized protein</fullName>
    </submittedName>
</protein>
<dbReference type="AlphaFoldDB" id="A0A131ZZ03"/>
<dbReference type="Proteomes" id="UP000616769">
    <property type="component" value="Unassembled WGS sequence"/>
</dbReference>
<organism evidence="1 2">
    <name type="scientific">Sarcoptes scabiei</name>
    <name type="common">Itch mite</name>
    <name type="synonym">Acarus scabiei</name>
    <dbReference type="NCBI Taxonomy" id="52283"/>
    <lineage>
        <taxon>Eukaryota</taxon>
        <taxon>Metazoa</taxon>
        <taxon>Ecdysozoa</taxon>
        <taxon>Arthropoda</taxon>
        <taxon>Chelicerata</taxon>
        <taxon>Arachnida</taxon>
        <taxon>Acari</taxon>
        <taxon>Acariformes</taxon>
        <taxon>Sarcoptiformes</taxon>
        <taxon>Astigmata</taxon>
        <taxon>Psoroptidia</taxon>
        <taxon>Sarcoptoidea</taxon>
        <taxon>Sarcoptidae</taxon>
        <taxon>Sarcoptinae</taxon>
        <taxon>Sarcoptes</taxon>
    </lineage>
</organism>
<evidence type="ECO:0000313" key="1">
    <source>
        <dbReference type="EMBL" id="KPM03881.1"/>
    </source>
</evidence>
<evidence type="ECO:0000313" key="2">
    <source>
        <dbReference type="Proteomes" id="UP000616769"/>
    </source>
</evidence>
<accession>A0A131ZZ03</accession>
<name>A0A131ZZ03_SARSC</name>
<comment type="caution">
    <text evidence="1">The sequence shown here is derived from an EMBL/GenBank/DDBJ whole genome shotgun (WGS) entry which is preliminary data.</text>
</comment>
<sequence length="66" mass="8046">MSCVRGSIHVIESNEKYENYFKKLDMKIIRFFYDCFSFFESIDCNIQLLFACKRVTKDQFKLRPFN</sequence>